<dbReference type="OrthoDB" id="9983560at2759"/>
<dbReference type="EMBL" id="KZ805950">
    <property type="protein sequence ID" value="PVH91131.1"/>
    <property type="molecule type" value="Genomic_DNA"/>
</dbReference>
<dbReference type="STRING" id="97972.A0A2V1CZK5"/>
<organism evidence="1 2">
    <name type="scientific">Periconia macrospinosa</name>
    <dbReference type="NCBI Taxonomy" id="97972"/>
    <lineage>
        <taxon>Eukaryota</taxon>
        <taxon>Fungi</taxon>
        <taxon>Dikarya</taxon>
        <taxon>Ascomycota</taxon>
        <taxon>Pezizomycotina</taxon>
        <taxon>Dothideomycetes</taxon>
        <taxon>Pleosporomycetidae</taxon>
        <taxon>Pleosporales</taxon>
        <taxon>Massarineae</taxon>
        <taxon>Periconiaceae</taxon>
        <taxon>Periconia</taxon>
    </lineage>
</organism>
<gene>
    <name evidence="1" type="ORF">DM02DRAFT_470584</name>
</gene>
<evidence type="ECO:0000313" key="2">
    <source>
        <dbReference type="Proteomes" id="UP000244855"/>
    </source>
</evidence>
<accession>A0A2V1CZK5</accession>
<evidence type="ECO:0000313" key="1">
    <source>
        <dbReference type="EMBL" id="PVH91131.1"/>
    </source>
</evidence>
<protein>
    <submittedName>
        <fullName evidence="1">Uncharacterized protein</fullName>
    </submittedName>
</protein>
<feature type="non-terminal residue" evidence="1">
    <location>
        <position position="1"/>
    </location>
</feature>
<dbReference type="AlphaFoldDB" id="A0A2V1CZK5"/>
<proteinExistence type="predicted"/>
<dbReference type="Proteomes" id="UP000244855">
    <property type="component" value="Unassembled WGS sequence"/>
</dbReference>
<feature type="non-terminal residue" evidence="1">
    <location>
        <position position="52"/>
    </location>
</feature>
<name>A0A2V1CZK5_9PLEO</name>
<sequence>CLLLPGDYDWPKTDIWAALNTTVNGKLVATNPIGSPCHDPTYNESACNSLQA</sequence>
<reference evidence="1 2" key="1">
    <citation type="journal article" date="2018" name="Sci. Rep.">
        <title>Comparative genomics provides insights into the lifestyle and reveals functional heterogeneity of dark septate endophytic fungi.</title>
        <authorList>
            <person name="Knapp D.G."/>
            <person name="Nemeth J.B."/>
            <person name="Barry K."/>
            <person name="Hainaut M."/>
            <person name="Henrissat B."/>
            <person name="Johnson J."/>
            <person name="Kuo A."/>
            <person name="Lim J.H.P."/>
            <person name="Lipzen A."/>
            <person name="Nolan M."/>
            <person name="Ohm R.A."/>
            <person name="Tamas L."/>
            <person name="Grigoriev I.V."/>
            <person name="Spatafora J.W."/>
            <person name="Nagy L.G."/>
            <person name="Kovacs G.M."/>
        </authorList>
    </citation>
    <scope>NUCLEOTIDE SEQUENCE [LARGE SCALE GENOMIC DNA]</scope>
    <source>
        <strain evidence="1 2">DSE2036</strain>
    </source>
</reference>
<keyword evidence="2" id="KW-1185">Reference proteome</keyword>